<dbReference type="InterPro" id="IPR011214">
    <property type="entry name" value="UCP020967"/>
</dbReference>
<feature type="domain" description="Orotate phosphoribosyltransferase-like" evidence="2">
    <location>
        <begin position="26"/>
        <end position="239"/>
    </location>
</feature>
<evidence type="ECO:0000313" key="4">
    <source>
        <dbReference type="Proteomes" id="UP000657931"/>
    </source>
</evidence>
<comment type="caution">
    <text evidence="3">The sequence shown here is derived from an EMBL/GenBank/DDBJ whole genome shotgun (WGS) entry which is preliminary data.</text>
</comment>
<dbReference type="InterPro" id="IPR000836">
    <property type="entry name" value="PRTase_dom"/>
</dbReference>
<proteinExistence type="predicted"/>
<dbReference type="EMBL" id="JACSQT010000001">
    <property type="protein sequence ID" value="MBD7936167.1"/>
    <property type="molecule type" value="Genomic_DNA"/>
</dbReference>
<dbReference type="Gene3D" id="3.40.50.2020">
    <property type="match status" value="1"/>
</dbReference>
<protein>
    <submittedName>
        <fullName evidence="3">Phosphoribosyltransferase family protein</fullName>
    </submittedName>
</protein>
<reference evidence="3 4" key="1">
    <citation type="submission" date="2020-08" db="EMBL/GenBank/DDBJ databases">
        <title>A Genomic Blueprint of the Chicken Gut Microbiome.</title>
        <authorList>
            <person name="Gilroy R."/>
            <person name="Ravi A."/>
            <person name="Getino M."/>
            <person name="Pursley I."/>
            <person name="Horton D.L."/>
            <person name="Alikhan N.-F."/>
            <person name="Baker D."/>
            <person name="Gharbi K."/>
            <person name="Hall N."/>
            <person name="Watson M."/>
            <person name="Adriaenssens E.M."/>
            <person name="Foster-Nyarko E."/>
            <person name="Jarju S."/>
            <person name="Secka A."/>
            <person name="Antonio M."/>
            <person name="Oren A."/>
            <person name="Chaudhuri R."/>
            <person name="La Ragione R.M."/>
            <person name="Hildebrand F."/>
            <person name="Pallen M.J."/>
        </authorList>
    </citation>
    <scope>NUCLEOTIDE SEQUENCE [LARGE SCALE GENOMIC DNA]</scope>
    <source>
        <strain evidence="3 4">Sa5YUA1</strain>
    </source>
</reference>
<dbReference type="InterPro" id="IPR022537">
    <property type="entry name" value="TRSP_dom"/>
</dbReference>
<keyword evidence="4" id="KW-1185">Reference proteome</keyword>
<accession>A0ABR8QKW8</accession>
<dbReference type="GO" id="GO:0016757">
    <property type="term" value="F:glycosyltransferase activity"/>
    <property type="evidence" value="ECO:0007669"/>
    <property type="project" value="UniProtKB-KW"/>
</dbReference>
<dbReference type="RefSeq" id="WP_191811380.1">
    <property type="nucleotide sequence ID" value="NZ_JACSQT010000001.1"/>
</dbReference>
<dbReference type="InterPro" id="IPR029057">
    <property type="entry name" value="PRTase-like"/>
</dbReference>
<feature type="domain" description="TRSP" evidence="1">
    <location>
        <begin position="298"/>
        <end position="424"/>
    </location>
</feature>
<dbReference type="SUPFAM" id="SSF53271">
    <property type="entry name" value="PRTase-like"/>
    <property type="match status" value="1"/>
</dbReference>
<sequence length="438" mass="50108">MIDVIEPMQVKLNINYNPYHFNFNELFQMAARKNKKRSFLFVSKVLGKHLPISPEKGLATGMLLAESYLKEVEGKNLSPSSPFVDVLKDKQRKFSDRAFIGDQYSPIIIGFAETATALGQAFFQAFTNADYFHTTREDLLNIESIIHFEEEHSHATSHRCYIDAHLLQNSREIILVDDEVTTGKTARNIITSLHEKFPRRNYTVVSILDWRDEANKNAFIELEEALDITIRHISLLAGEVEVDGNPVIKEEESVDLYHPSSEINEIYIEKEYPMLFASKYYPTANQKTPFNTVPYISESGRFGLDSNENHLLNAKAEKVATFLNQRSKGKHILCIGTGEFMYLPMKIASLMAGSVKYQSTTRSPIHVQNKSSYGARFGMTFPSPEVEEVMNYIYNIPPQTYDEVFIFFERLVDAQVLSKFLQQLKIPSIQVVFLKGVR</sequence>
<dbReference type="InterPro" id="IPR041688">
    <property type="entry name" value="PRTase_2"/>
</dbReference>
<dbReference type="CDD" id="cd06223">
    <property type="entry name" value="PRTases_typeI"/>
    <property type="match status" value="1"/>
</dbReference>
<name>A0ABR8QKW8_9BACI</name>
<evidence type="ECO:0000259" key="2">
    <source>
        <dbReference type="Pfam" id="PF15609"/>
    </source>
</evidence>
<evidence type="ECO:0000259" key="1">
    <source>
        <dbReference type="Pfam" id="PF12500"/>
    </source>
</evidence>
<dbReference type="Pfam" id="PF12500">
    <property type="entry name" value="TRSP"/>
    <property type="match status" value="1"/>
</dbReference>
<dbReference type="PIRSF" id="PIRSF020967">
    <property type="entry name" value="UCP020967"/>
    <property type="match status" value="1"/>
</dbReference>
<dbReference type="Proteomes" id="UP000657931">
    <property type="component" value="Unassembled WGS sequence"/>
</dbReference>
<organism evidence="3 4">
    <name type="scientific">Cytobacillus stercorigallinarum</name>
    <dbReference type="NCBI Taxonomy" id="2762240"/>
    <lineage>
        <taxon>Bacteria</taxon>
        <taxon>Bacillati</taxon>
        <taxon>Bacillota</taxon>
        <taxon>Bacilli</taxon>
        <taxon>Bacillales</taxon>
        <taxon>Bacillaceae</taxon>
        <taxon>Cytobacillus</taxon>
    </lineage>
</organism>
<gene>
    <name evidence="3" type="ORF">H9655_03930</name>
</gene>
<dbReference type="Pfam" id="PF15609">
    <property type="entry name" value="PRTase_2"/>
    <property type="match status" value="1"/>
</dbReference>
<keyword evidence="3" id="KW-0328">Glycosyltransferase</keyword>
<keyword evidence="3" id="KW-0808">Transferase</keyword>
<evidence type="ECO:0000313" key="3">
    <source>
        <dbReference type="EMBL" id="MBD7936167.1"/>
    </source>
</evidence>